<dbReference type="FunFam" id="2.30.22.10:FF:000002">
    <property type="entry name" value="GrpE protein homolog"/>
    <property type="match status" value="1"/>
</dbReference>
<dbReference type="PROSITE" id="PS01071">
    <property type="entry name" value="GRPE"/>
    <property type="match status" value="1"/>
</dbReference>
<name>A0A084AXQ7_STACB</name>
<evidence type="ECO:0000256" key="3">
    <source>
        <dbReference type="ARBA" id="ARBA00023186"/>
    </source>
</evidence>
<dbReference type="Proteomes" id="UP000028045">
    <property type="component" value="Unassembled WGS sequence"/>
</dbReference>
<dbReference type="InterPro" id="IPR009012">
    <property type="entry name" value="GrpE_head"/>
</dbReference>
<dbReference type="PANTHER" id="PTHR21237:SF23">
    <property type="entry name" value="GRPE PROTEIN HOMOLOG, MITOCHONDRIAL"/>
    <property type="match status" value="1"/>
</dbReference>
<dbReference type="InterPro" id="IPR000740">
    <property type="entry name" value="GrpE"/>
</dbReference>
<dbReference type="PRINTS" id="PR00773">
    <property type="entry name" value="GRPEPROTEIN"/>
</dbReference>
<dbReference type="GO" id="GO:0051082">
    <property type="term" value="F:unfolded protein binding"/>
    <property type="evidence" value="ECO:0007669"/>
    <property type="project" value="TreeGrafter"/>
</dbReference>
<evidence type="ECO:0000256" key="4">
    <source>
        <dbReference type="RuleBase" id="RU000640"/>
    </source>
</evidence>
<keyword evidence="4" id="KW-0496">Mitochondrion</keyword>
<dbReference type="SUPFAM" id="SSF58014">
    <property type="entry name" value="Coiled-coil domain of nucleotide exchange factor GrpE"/>
    <property type="match status" value="1"/>
</dbReference>
<dbReference type="GO" id="GO:0001405">
    <property type="term" value="C:PAM complex, Tim23 associated import motor"/>
    <property type="evidence" value="ECO:0007669"/>
    <property type="project" value="TreeGrafter"/>
</dbReference>
<dbReference type="AlphaFoldDB" id="A0A084AXQ7"/>
<feature type="region of interest" description="Disordered" evidence="6">
    <location>
        <begin position="52"/>
        <end position="87"/>
    </location>
</feature>
<dbReference type="GO" id="GO:0000774">
    <property type="term" value="F:adenyl-nucleotide exchange factor activity"/>
    <property type="evidence" value="ECO:0007669"/>
    <property type="project" value="InterPro"/>
</dbReference>
<feature type="compositionally biased region" description="Polar residues" evidence="6">
    <location>
        <begin position="1"/>
        <end position="22"/>
    </location>
</feature>
<evidence type="ECO:0000256" key="2">
    <source>
        <dbReference type="ARBA" id="ARBA00009054"/>
    </source>
</evidence>
<dbReference type="InterPro" id="IPR013805">
    <property type="entry name" value="GrpE_CC"/>
</dbReference>
<dbReference type="GO" id="GO:0051087">
    <property type="term" value="F:protein-folding chaperone binding"/>
    <property type="evidence" value="ECO:0007669"/>
    <property type="project" value="InterPro"/>
</dbReference>
<keyword evidence="8" id="KW-1185">Reference proteome</keyword>
<evidence type="ECO:0000256" key="5">
    <source>
        <dbReference type="RuleBase" id="RU004478"/>
    </source>
</evidence>
<gene>
    <name evidence="7" type="ORF">S7711_09084</name>
</gene>
<dbReference type="Gene3D" id="3.90.20.20">
    <property type="match status" value="1"/>
</dbReference>
<dbReference type="GO" id="GO:0042803">
    <property type="term" value="F:protein homodimerization activity"/>
    <property type="evidence" value="ECO:0007669"/>
    <property type="project" value="InterPro"/>
</dbReference>
<dbReference type="GO" id="GO:0006457">
    <property type="term" value="P:protein folding"/>
    <property type="evidence" value="ECO:0007669"/>
    <property type="project" value="InterPro"/>
</dbReference>
<protein>
    <recommendedName>
        <fullName evidence="4">GrpE protein homolog</fullName>
    </recommendedName>
</protein>
<feature type="region of interest" description="Disordered" evidence="6">
    <location>
        <begin position="1"/>
        <end position="30"/>
    </location>
</feature>
<dbReference type="HAMAP" id="MF_01151">
    <property type="entry name" value="GrpE"/>
    <property type="match status" value="1"/>
</dbReference>
<evidence type="ECO:0000313" key="8">
    <source>
        <dbReference type="Proteomes" id="UP000028045"/>
    </source>
</evidence>
<reference evidence="7 8" key="1">
    <citation type="journal article" date="2014" name="BMC Genomics">
        <title>Comparative genome sequencing reveals chemotype-specific gene clusters in the toxigenic black mold Stachybotrys.</title>
        <authorList>
            <person name="Semeiks J."/>
            <person name="Borek D."/>
            <person name="Otwinowski Z."/>
            <person name="Grishin N.V."/>
        </authorList>
    </citation>
    <scope>NUCLEOTIDE SEQUENCE [LARGE SCALE GENOMIC DNA]</scope>
    <source>
        <strain evidence="8">CBS 109288 / IBT 7711</strain>
    </source>
</reference>
<dbReference type="Pfam" id="PF01025">
    <property type="entry name" value="GrpE"/>
    <property type="match status" value="1"/>
</dbReference>
<evidence type="ECO:0000256" key="1">
    <source>
        <dbReference type="ARBA" id="ARBA00004305"/>
    </source>
</evidence>
<dbReference type="EMBL" id="KL648474">
    <property type="protein sequence ID" value="KEY70086.1"/>
    <property type="molecule type" value="Genomic_DNA"/>
</dbReference>
<dbReference type="SUPFAM" id="SSF51064">
    <property type="entry name" value="Head domain of nucleotide exchange factor GrpE"/>
    <property type="match status" value="1"/>
</dbReference>
<dbReference type="CDD" id="cd00446">
    <property type="entry name" value="GrpE"/>
    <property type="match status" value="1"/>
</dbReference>
<dbReference type="Gene3D" id="2.30.22.10">
    <property type="entry name" value="Head domain of nucleotide exchange factor GrpE"/>
    <property type="match status" value="1"/>
</dbReference>
<evidence type="ECO:0000256" key="6">
    <source>
        <dbReference type="SAM" id="MobiDB-lite"/>
    </source>
</evidence>
<dbReference type="PANTHER" id="PTHR21237">
    <property type="entry name" value="GRPE PROTEIN"/>
    <property type="match status" value="1"/>
</dbReference>
<comment type="function">
    <text evidence="4">Essential component of the PAM complex, a complex required for the translocation of transit peptide-containing proteins from the inner membrane into the mitochondrial matrix in an ATP-dependent manner.</text>
</comment>
<accession>A0A084AXQ7</accession>
<keyword evidence="3 4" id="KW-0143">Chaperone</keyword>
<comment type="similarity">
    <text evidence="2 5">Belongs to the GrpE family.</text>
</comment>
<organism evidence="7 8">
    <name type="scientific">Stachybotrys chartarum (strain CBS 109288 / IBT 7711)</name>
    <name type="common">Toxic black mold</name>
    <name type="synonym">Stilbospora chartarum</name>
    <dbReference type="NCBI Taxonomy" id="1280523"/>
    <lineage>
        <taxon>Eukaryota</taxon>
        <taxon>Fungi</taxon>
        <taxon>Dikarya</taxon>
        <taxon>Ascomycota</taxon>
        <taxon>Pezizomycotina</taxon>
        <taxon>Sordariomycetes</taxon>
        <taxon>Hypocreomycetidae</taxon>
        <taxon>Hypocreales</taxon>
        <taxon>Stachybotryaceae</taxon>
        <taxon>Stachybotrys</taxon>
    </lineage>
</organism>
<comment type="subcellular location">
    <subcellularLocation>
        <location evidence="1 4">Mitochondrion matrix</location>
    </subcellularLocation>
</comment>
<proteinExistence type="inferred from homology"/>
<sequence length="250" mass="27532">MLRQAIATSSRALRSVPRTSSAAAPLLRPSHIYTRAAPSPAFTISAAGSRWYSDAKASPPPGEQAEAPASDQAESKENGAQSDAVAELKKALEAKEAEVKDWKDKCLRTVADFRNLQDRTQREVKTARDFAIQRFAKDLVDSVDNLDRALTTVPVEKLNAADKSEHLQDLANLYEGLQMTESILMQTLAKHGLERLNPDGDKFNPNEHEATFMAPQPDKDDNTVFHVQQKGFKLNGRVLRAAKVGVVKNK</sequence>
<dbReference type="GO" id="GO:0030150">
    <property type="term" value="P:protein import into mitochondrial matrix"/>
    <property type="evidence" value="ECO:0007669"/>
    <property type="project" value="TreeGrafter"/>
</dbReference>
<dbReference type="HOGENOM" id="CLU_057217_0_0_1"/>
<dbReference type="OrthoDB" id="201635at2759"/>
<evidence type="ECO:0000313" key="7">
    <source>
        <dbReference type="EMBL" id="KEY70086.1"/>
    </source>
</evidence>